<dbReference type="InterPro" id="IPR025238">
    <property type="entry name" value="DUF4184"/>
</dbReference>
<organism evidence="2">
    <name type="scientific">Streptomyces sp. NBC_00003</name>
    <dbReference type="NCBI Taxonomy" id="2903608"/>
    <lineage>
        <taxon>Bacteria</taxon>
        <taxon>Bacillati</taxon>
        <taxon>Actinomycetota</taxon>
        <taxon>Actinomycetes</taxon>
        <taxon>Kitasatosporales</taxon>
        <taxon>Streptomycetaceae</taxon>
        <taxon>Streptomyces</taxon>
    </lineage>
</organism>
<sequence length="315" mass="33370">MPFTLSHAAAVLPGIRRDGTGRGRLIASALVAGSFAPDVTYYVATVVPAAMPFGRVTHSALGVVTVDVATTCALVALWVLLREPLLALLPRASWRSRVYAVVRGEVWQRPGSWASAGWFALSAAIGSATHVVWDAFTHFDRWGMRILPVLGEELAGFPLYWYAQYGGSALALTGIGWFTVTALRRARPAGVHPPSAHPASLHPHGIRPVADPVLPADAPAHTQATEAPPGLAARQLPVVLGLLTLCTAAVAAYRCLRWYAFYGDASILGLIPSACFGGGTGLVLGLMAYAVAWRSGRLDRAESPTVAEDPARSHR</sequence>
<feature type="transmembrane region" description="Helical" evidence="1">
    <location>
        <begin position="25"/>
        <end position="44"/>
    </location>
</feature>
<reference evidence="2" key="1">
    <citation type="submission" date="2022-10" db="EMBL/GenBank/DDBJ databases">
        <title>The complete genomes of actinobacterial strains from the NBC collection.</title>
        <authorList>
            <person name="Joergensen T.S."/>
            <person name="Alvarez Arevalo M."/>
            <person name="Sterndorff E.B."/>
            <person name="Faurdal D."/>
            <person name="Vuksanovic O."/>
            <person name="Mourched A.-S."/>
            <person name="Charusanti P."/>
            <person name="Shaw S."/>
            <person name="Blin K."/>
            <person name="Weber T."/>
        </authorList>
    </citation>
    <scope>NUCLEOTIDE SEQUENCE</scope>
    <source>
        <strain evidence="2">NBC_00003</strain>
    </source>
</reference>
<gene>
    <name evidence="2" type="ORF">OG549_30595</name>
</gene>
<keyword evidence="1" id="KW-0472">Membrane</keyword>
<feature type="transmembrane region" description="Helical" evidence="1">
    <location>
        <begin position="118"/>
        <end position="139"/>
    </location>
</feature>
<dbReference type="Pfam" id="PF13803">
    <property type="entry name" value="DUF4184"/>
    <property type="match status" value="1"/>
</dbReference>
<feature type="transmembrane region" description="Helical" evidence="1">
    <location>
        <begin position="159"/>
        <end position="180"/>
    </location>
</feature>
<feature type="transmembrane region" description="Helical" evidence="1">
    <location>
        <begin position="56"/>
        <end position="81"/>
    </location>
</feature>
<feature type="transmembrane region" description="Helical" evidence="1">
    <location>
        <begin position="267"/>
        <end position="292"/>
    </location>
</feature>
<dbReference type="EMBL" id="CP108318">
    <property type="protein sequence ID" value="WTW64650.1"/>
    <property type="molecule type" value="Genomic_DNA"/>
</dbReference>
<evidence type="ECO:0000313" key="2">
    <source>
        <dbReference type="EMBL" id="WTW64650.1"/>
    </source>
</evidence>
<name>A0AAU2VBK3_9ACTN</name>
<protein>
    <submittedName>
        <fullName evidence="2">DUF4184 family protein</fullName>
    </submittedName>
</protein>
<evidence type="ECO:0000256" key="1">
    <source>
        <dbReference type="SAM" id="Phobius"/>
    </source>
</evidence>
<proteinExistence type="predicted"/>
<accession>A0AAU2VBK3</accession>
<keyword evidence="1" id="KW-0812">Transmembrane</keyword>
<dbReference type="AlphaFoldDB" id="A0AAU2VBK3"/>
<keyword evidence="1" id="KW-1133">Transmembrane helix</keyword>
<feature type="transmembrane region" description="Helical" evidence="1">
    <location>
        <begin position="238"/>
        <end position="261"/>
    </location>
</feature>